<protein>
    <recommendedName>
        <fullName evidence="1">HTH cro/C1-type domain-containing protein</fullName>
    </recommendedName>
</protein>
<name>A0A0F9T4H4_9ZZZZ</name>
<dbReference type="EMBL" id="LAZR01000420">
    <property type="protein sequence ID" value="KKN69732.1"/>
    <property type="molecule type" value="Genomic_DNA"/>
</dbReference>
<dbReference type="AlphaFoldDB" id="A0A0F9T4H4"/>
<gene>
    <name evidence="2" type="ORF">LCGC14_0438320</name>
</gene>
<dbReference type="Gene3D" id="1.10.260.40">
    <property type="entry name" value="lambda repressor-like DNA-binding domains"/>
    <property type="match status" value="1"/>
</dbReference>
<dbReference type="InterPro" id="IPR010982">
    <property type="entry name" value="Lambda_DNA-bd_dom_sf"/>
</dbReference>
<dbReference type="InterPro" id="IPR001387">
    <property type="entry name" value="Cro/C1-type_HTH"/>
</dbReference>
<sequence>MQKTFSQAFIEHLEQSDLKVTEIAIRAGVSKDALYSLKYGKSQNMAVDDAIRVAAVFGKKVEEFLGLSEAQIRSTLAEKVARLSSREQAILEASLDAILSDIYDHQVAEARDAIEEEEPG</sequence>
<evidence type="ECO:0000313" key="2">
    <source>
        <dbReference type="EMBL" id="KKN69732.1"/>
    </source>
</evidence>
<dbReference type="GO" id="GO:0003677">
    <property type="term" value="F:DNA binding"/>
    <property type="evidence" value="ECO:0007669"/>
    <property type="project" value="InterPro"/>
</dbReference>
<dbReference type="SUPFAM" id="SSF47413">
    <property type="entry name" value="lambda repressor-like DNA-binding domains"/>
    <property type="match status" value="1"/>
</dbReference>
<dbReference type="CDD" id="cd00093">
    <property type="entry name" value="HTH_XRE"/>
    <property type="match status" value="1"/>
</dbReference>
<comment type="caution">
    <text evidence="2">The sequence shown here is derived from an EMBL/GenBank/DDBJ whole genome shotgun (WGS) entry which is preliminary data.</text>
</comment>
<organism evidence="2">
    <name type="scientific">marine sediment metagenome</name>
    <dbReference type="NCBI Taxonomy" id="412755"/>
    <lineage>
        <taxon>unclassified sequences</taxon>
        <taxon>metagenomes</taxon>
        <taxon>ecological metagenomes</taxon>
    </lineage>
</organism>
<accession>A0A0F9T4H4</accession>
<feature type="domain" description="HTH cro/C1-type" evidence="1">
    <location>
        <begin position="8"/>
        <end position="64"/>
    </location>
</feature>
<proteinExistence type="predicted"/>
<evidence type="ECO:0000259" key="1">
    <source>
        <dbReference type="SMART" id="SM00530"/>
    </source>
</evidence>
<dbReference type="SMART" id="SM00530">
    <property type="entry name" value="HTH_XRE"/>
    <property type="match status" value="1"/>
</dbReference>
<reference evidence="2" key="1">
    <citation type="journal article" date="2015" name="Nature">
        <title>Complex archaea that bridge the gap between prokaryotes and eukaryotes.</title>
        <authorList>
            <person name="Spang A."/>
            <person name="Saw J.H."/>
            <person name="Jorgensen S.L."/>
            <person name="Zaremba-Niedzwiedzka K."/>
            <person name="Martijn J."/>
            <person name="Lind A.E."/>
            <person name="van Eijk R."/>
            <person name="Schleper C."/>
            <person name="Guy L."/>
            <person name="Ettema T.J."/>
        </authorList>
    </citation>
    <scope>NUCLEOTIDE SEQUENCE</scope>
</reference>